<dbReference type="AlphaFoldDB" id="A0A937X307"/>
<protein>
    <recommendedName>
        <fullName evidence="3">Triosephosphate isomerase</fullName>
        <ecNumber evidence="3">5.3.1.1</ecNumber>
    </recommendedName>
</protein>
<dbReference type="NCBIfam" id="TIGR00419">
    <property type="entry name" value="tim"/>
    <property type="match status" value="1"/>
</dbReference>
<evidence type="ECO:0000256" key="1">
    <source>
        <dbReference type="ARBA" id="ARBA00007422"/>
    </source>
</evidence>
<dbReference type="PANTHER" id="PTHR21139">
    <property type="entry name" value="TRIOSEPHOSPHATE ISOMERASE"/>
    <property type="match status" value="1"/>
</dbReference>
<dbReference type="Proteomes" id="UP000703893">
    <property type="component" value="Unassembled WGS sequence"/>
</dbReference>
<dbReference type="SUPFAM" id="SSF51351">
    <property type="entry name" value="Triosephosphate isomerase (TIM)"/>
    <property type="match status" value="1"/>
</dbReference>
<keyword evidence="3" id="KW-0963">Cytoplasm</keyword>
<dbReference type="GO" id="GO:0006096">
    <property type="term" value="P:glycolytic process"/>
    <property type="evidence" value="ECO:0007669"/>
    <property type="project" value="UniProtKB-UniRule"/>
</dbReference>
<dbReference type="GO" id="GO:0004807">
    <property type="term" value="F:triose-phosphate isomerase activity"/>
    <property type="evidence" value="ECO:0007669"/>
    <property type="project" value="UniProtKB-UniRule"/>
</dbReference>
<comment type="pathway">
    <text evidence="3">Carbohydrate biosynthesis; gluconeogenesis.</text>
</comment>
<dbReference type="InterPro" id="IPR035990">
    <property type="entry name" value="TIM_sf"/>
</dbReference>
<dbReference type="Pfam" id="PF00121">
    <property type="entry name" value="TIM"/>
    <property type="match status" value="1"/>
</dbReference>
<dbReference type="CDD" id="cd00311">
    <property type="entry name" value="TIM"/>
    <property type="match status" value="1"/>
</dbReference>
<gene>
    <name evidence="4" type="primary">tpiA</name>
    <name evidence="4" type="ORF">FJZ00_07690</name>
</gene>
<accession>A0A937X307</accession>
<proteinExistence type="inferred from homology"/>
<comment type="caution">
    <text evidence="4">The sequence shown here is derived from an EMBL/GenBank/DDBJ whole genome shotgun (WGS) entry which is preliminary data.</text>
</comment>
<dbReference type="PROSITE" id="PS00171">
    <property type="entry name" value="TIM_1"/>
    <property type="match status" value="1"/>
</dbReference>
<dbReference type="InterPro" id="IPR013785">
    <property type="entry name" value="Aldolase_TIM"/>
</dbReference>
<comment type="pathway">
    <text evidence="3">Carbohydrate degradation; glycolysis; D-glyceraldehyde 3-phosphate from glycerone phosphate: step 1/1.</text>
</comment>
<dbReference type="EMBL" id="VGJX01000413">
    <property type="protein sequence ID" value="MBM3275019.1"/>
    <property type="molecule type" value="Genomic_DNA"/>
</dbReference>
<comment type="subunit">
    <text evidence="3">Homodimer.</text>
</comment>
<dbReference type="GO" id="GO:0005829">
    <property type="term" value="C:cytosol"/>
    <property type="evidence" value="ECO:0007669"/>
    <property type="project" value="TreeGrafter"/>
</dbReference>
<keyword evidence="3" id="KW-0324">Glycolysis</keyword>
<keyword evidence="3" id="KW-0312">Gluconeogenesis</keyword>
<evidence type="ECO:0000313" key="5">
    <source>
        <dbReference type="Proteomes" id="UP000703893"/>
    </source>
</evidence>
<organism evidence="4 5">
    <name type="scientific">Candidatus Tanganyikabacteria bacterium</name>
    <dbReference type="NCBI Taxonomy" id="2961651"/>
    <lineage>
        <taxon>Bacteria</taxon>
        <taxon>Bacillati</taxon>
        <taxon>Candidatus Sericytochromatia</taxon>
        <taxon>Candidatus Tanganyikabacteria</taxon>
    </lineage>
</organism>
<comment type="catalytic activity">
    <reaction evidence="3">
        <text>D-glyceraldehyde 3-phosphate = dihydroxyacetone phosphate</text>
        <dbReference type="Rhea" id="RHEA:18585"/>
        <dbReference type="ChEBI" id="CHEBI:57642"/>
        <dbReference type="ChEBI" id="CHEBI:59776"/>
        <dbReference type="EC" id="5.3.1.1"/>
    </reaction>
</comment>
<dbReference type="InterPro" id="IPR000652">
    <property type="entry name" value="Triosephosphate_isomerase"/>
</dbReference>
<dbReference type="GO" id="GO:0019563">
    <property type="term" value="P:glycerol catabolic process"/>
    <property type="evidence" value="ECO:0007669"/>
    <property type="project" value="TreeGrafter"/>
</dbReference>
<sequence>MSRTPIIAGNWKMFKTVGETRQFCRTLSSAVKECRDPVVVVCPPFTSLQPAAEELAGTQVHIGAQNCDFHEEGAYTGEISPRMLSDAGCHYVVLGHSERRQYFGETDGGVNKKTHAALSHGLTPIICVGEKAEEREVQLTDNVIIIQVQRALLNLGAEQVSGLVFAYEPVWAIGTGKTCDA</sequence>
<evidence type="ECO:0000313" key="4">
    <source>
        <dbReference type="EMBL" id="MBM3275019.1"/>
    </source>
</evidence>
<comment type="subcellular location">
    <subcellularLocation>
        <location evidence="3">Cytoplasm</location>
    </subcellularLocation>
</comment>
<feature type="non-terminal residue" evidence="4">
    <location>
        <position position="181"/>
    </location>
</feature>
<reference evidence="4 5" key="1">
    <citation type="submission" date="2019-03" db="EMBL/GenBank/DDBJ databases">
        <title>Lake Tanganyika Metagenome-Assembled Genomes (MAGs).</title>
        <authorList>
            <person name="Tran P."/>
        </authorList>
    </citation>
    <scope>NUCLEOTIDE SEQUENCE [LARGE SCALE GENOMIC DNA]</scope>
    <source>
        <strain evidence="4">K_DeepCast_65m_m2_236</strain>
    </source>
</reference>
<dbReference type="Gene3D" id="3.20.20.70">
    <property type="entry name" value="Aldolase class I"/>
    <property type="match status" value="1"/>
</dbReference>
<dbReference type="GO" id="GO:0006094">
    <property type="term" value="P:gluconeogenesis"/>
    <property type="evidence" value="ECO:0007669"/>
    <property type="project" value="UniProtKB-KW"/>
</dbReference>
<evidence type="ECO:0000256" key="2">
    <source>
        <dbReference type="ARBA" id="ARBA00023235"/>
    </source>
</evidence>
<dbReference type="EC" id="5.3.1.1" evidence="3"/>
<keyword evidence="2 3" id="KW-0413">Isomerase</keyword>
<comment type="similarity">
    <text evidence="1 3">Belongs to the triosephosphate isomerase family.</text>
</comment>
<dbReference type="GO" id="GO:0046166">
    <property type="term" value="P:glyceraldehyde-3-phosphate biosynthetic process"/>
    <property type="evidence" value="ECO:0007669"/>
    <property type="project" value="TreeGrafter"/>
</dbReference>
<name>A0A937X307_9BACT</name>
<evidence type="ECO:0000256" key="3">
    <source>
        <dbReference type="RuleBase" id="RU363013"/>
    </source>
</evidence>
<dbReference type="InterPro" id="IPR020861">
    <property type="entry name" value="Triosephosphate_isomerase_AS"/>
</dbReference>
<dbReference type="PANTHER" id="PTHR21139:SF42">
    <property type="entry name" value="TRIOSEPHOSPHATE ISOMERASE"/>
    <property type="match status" value="1"/>
</dbReference>
<dbReference type="PROSITE" id="PS51440">
    <property type="entry name" value="TIM_2"/>
    <property type="match status" value="1"/>
</dbReference>